<evidence type="ECO:0000256" key="3">
    <source>
        <dbReference type="SAM" id="MobiDB-lite"/>
    </source>
</evidence>
<evidence type="ECO:0000256" key="1">
    <source>
        <dbReference type="ARBA" id="ARBA00022729"/>
    </source>
</evidence>
<comment type="similarity">
    <text evidence="2">Belongs to the MTB12 family.</text>
</comment>
<feature type="compositionally biased region" description="Pro residues" evidence="3">
    <location>
        <begin position="32"/>
        <end position="45"/>
    </location>
</feature>
<protein>
    <recommendedName>
        <fullName evidence="4">Low molecular weight antigen MTB12-like C-terminal domain-containing protein</fullName>
    </recommendedName>
</protein>
<sequence length="179" mass="18242">MHRTFAAVLGAVTIVAALGLSGCSDDTSSAPSPTPVPLTKPPTVSPSPAEAGAPLPSPTALADVMGRLADPAIPGPDKVGLVQNGTPADGAALDRFAKALHDSGYAPVTVDATDLMWASDQQGNVIANVTMKPGGPAATDKTLKFPMEFSPQADAWQLTRQTADLLLQIDPQPTAKPTP</sequence>
<comment type="caution">
    <text evidence="5">The sequence shown here is derived from an EMBL/GenBank/DDBJ whole genome shotgun (WGS) entry which is preliminary data.</text>
</comment>
<organism evidence="5 6">
    <name type="scientific">Mycolicibacterium moriokaense</name>
    <dbReference type="NCBI Taxonomy" id="39691"/>
    <lineage>
        <taxon>Bacteria</taxon>
        <taxon>Bacillati</taxon>
        <taxon>Actinomycetota</taxon>
        <taxon>Actinomycetes</taxon>
        <taxon>Mycobacteriales</taxon>
        <taxon>Mycobacteriaceae</taxon>
        <taxon>Mycolicibacterium</taxon>
    </lineage>
</organism>
<dbReference type="Pfam" id="PF26580">
    <property type="entry name" value="Mtb12_C"/>
    <property type="match status" value="1"/>
</dbReference>
<feature type="region of interest" description="Disordered" evidence="3">
    <location>
        <begin position="23"/>
        <end position="58"/>
    </location>
</feature>
<dbReference type="InterPro" id="IPR058644">
    <property type="entry name" value="Mtb12-like_C"/>
</dbReference>
<keyword evidence="1" id="KW-0732">Signal</keyword>
<dbReference type="PROSITE" id="PS51257">
    <property type="entry name" value="PROKAR_LIPOPROTEIN"/>
    <property type="match status" value="1"/>
</dbReference>
<dbReference type="EMBL" id="QJJU01000008">
    <property type="protein sequence ID" value="PXX08446.1"/>
    <property type="molecule type" value="Genomic_DNA"/>
</dbReference>
<proteinExistence type="inferred from homology"/>
<evidence type="ECO:0000313" key="6">
    <source>
        <dbReference type="Proteomes" id="UP000247781"/>
    </source>
</evidence>
<evidence type="ECO:0000259" key="4">
    <source>
        <dbReference type="Pfam" id="PF26580"/>
    </source>
</evidence>
<keyword evidence="6" id="KW-1185">Reference proteome</keyword>
<dbReference type="AlphaFoldDB" id="A0A318HGD0"/>
<accession>A0A318HGD0</accession>
<name>A0A318HGD0_9MYCO</name>
<evidence type="ECO:0000313" key="5">
    <source>
        <dbReference type="EMBL" id="PXX08446.1"/>
    </source>
</evidence>
<reference evidence="6" key="1">
    <citation type="submission" date="2018-05" db="EMBL/GenBank/DDBJ databases">
        <authorList>
            <person name="Deangelis K."/>
            <person name="Huntemann M."/>
            <person name="Clum A."/>
            <person name="Pillay M."/>
            <person name="Palaniappan K."/>
            <person name="Varghese N."/>
            <person name="Mikhailova N."/>
            <person name="Stamatis D."/>
            <person name="Reddy T."/>
            <person name="Daum C."/>
            <person name="Shapiro N."/>
            <person name="Ivanova N."/>
            <person name="Kyrpides N."/>
            <person name="Woyke T."/>
        </authorList>
    </citation>
    <scope>NUCLEOTIDE SEQUENCE [LARGE SCALE GENOMIC DNA]</scope>
    <source>
        <strain evidence="6">GAS496</strain>
    </source>
</reference>
<dbReference type="Proteomes" id="UP000247781">
    <property type="component" value="Unassembled WGS sequence"/>
</dbReference>
<feature type="domain" description="Low molecular weight antigen MTB12-like C-terminal" evidence="4">
    <location>
        <begin position="54"/>
        <end position="172"/>
    </location>
</feature>
<dbReference type="OrthoDB" id="4752301at2"/>
<gene>
    <name evidence="5" type="ORF">C8E89_108110</name>
</gene>
<reference evidence="5 6" key="2">
    <citation type="submission" date="2018-06" db="EMBL/GenBank/DDBJ databases">
        <title>Sequencing of bacterial isolates from soil warming experiment in Harvard Forest, Massachusetts, USA.</title>
        <authorList>
            <person name="Deangelis K.PhD."/>
        </authorList>
    </citation>
    <scope>NUCLEOTIDE SEQUENCE [LARGE SCALE GENOMIC DNA]</scope>
    <source>
        <strain evidence="5 6">GAS496</strain>
    </source>
</reference>
<evidence type="ECO:0000256" key="2">
    <source>
        <dbReference type="ARBA" id="ARBA00093774"/>
    </source>
</evidence>